<evidence type="ECO:0000313" key="2">
    <source>
        <dbReference type="EMBL" id="AZZ52929.1"/>
    </source>
</evidence>
<sequence>MTSTPAPGLSRRSLTTTALWTVPVVAIATGAPLAAASTAPCTSVTQFAATNASGNPAVLGATSASGRTSTIRITSTLAAGTTDLSGGTRYNMSQNGSGWAGNAPGGVPSEYSFAGFGPAGALVLNQRREGDLAVLPTPGSDAQTLTFEFRDADGALFDPVDFQLTIFDITSNTDANSWVPTYWDAVGFSTEPTSIATSGSLSGAGAGTLADPFRRATGNEYTTAGVTRSDTFHFGVFPSGSTLTYTQHDGRQGWHFVSLTDLRFGADDC</sequence>
<dbReference type="RefSeq" id="WP_127887529.1">
    <property type="nucleotide sequence ID" value="NZ_CP028137.1"/>
</dbReference>
<accession>A0A3Q9UZP0</accession>
<gene>
    <name evidence="2" type="ORF">C1I64_13370</name>
</gene>
<protein>
    <submittedName>
        <fullName evidence="2">Uncharacterized protein</fullName>
    </submittedName>
</protein>
<reference evidence="2 3" key="1">
    <citation type="submission" date="2018-03" db="EMBL/GenBank/DDBJ databases">
        <title>Bacteriophage NCPPB3778 and a type I-E CRISPR drive the evolution of the US Biological Select Agent, Rathayibacter toxicus.</title>
        <authorList>
            <person name="Davis E.W.II."/>
            <person name="Tabima J.F."/>
            <person name="Weisberg A.J."/>
            <person name="Dantas Lopes L."/>
            <person name="Wiseman M.S."/>
            <person name="Wiseman M.S."/>
            <person name="Pupko T."/>
            <person name="Belcher M.S."/>
            <person name="Sechler A.J."/>
            <person name="Tancos M.A."/>
            <person name="Schroeder B.K."/>
            <person name="Murray T.D."/>
            <person name="Luster D.G."/>
            <person name="Schneider W.L."/>
            <person name="Rogers E."/>
            <person name="Andreote F.D."/>
            <person name="Grunwald N.J."/>
            <person name="Putnam M.L."/>
            <person name="Chang J.H."/>
        </authorList>
    </citation>
    <scope>NUCLEOTIDE SEQUENCE [LARGE SCALE GENOMIC DNA]</scope>
    <source>
        <strain evidence="2 3">DSM 15932</strain>
    </source>
</reference>
<feature type="chain" id="PRO_5018701335" evidence="1">
    <location>
        <begin position="29"/>
        <end position="269"/>
    </location>
</feature>
<dbReference type="InterPro" id="IPR006311">
    <property type="entry name" value="TAT_signal"/>
</dbReference>
<dbReference type="PROSITE" id="PS51318">
    <property type="entry name" value="TAT"/>
    <property type="match status" value="1"/>
</dbReference>
<dbReference type="KEGG" id="rfs:C1I64_13370"/>
<name>A0A3Q9UZP0_9MICO</name>
<keyword evidence="1" id="KW-0732">Signal</keyword>
<feature type="signal peptide" evidence="1">
    <location>
        <begin position="1"/>
        <end position="28"/>
    </location>
</feature>
<dbReference type="Proteomes" id="UP000285317">
    <property type="component" value="Chromosome"/>
</dbReference>
<proteinExistence type="predicted"/>
<dbReference type="AlphaFoldDB" id="A0A3Q9UZP0"/>
<dbReference type="EMBL" id="CP028137">
    <property type="protein sequence ID" value="AZZ52929.1"/>
    <property type="molecule type" value="Genomic_DNA"/>
</dbReference>
<evidence type="ECO:0000313" key="3">
    <source>
        <dbReference type="Proteomes" id="UP000285317"/>
    </source>
</evidence>
<organism evidence="2 3">
    <name type="scientific">Rathayibacter festucae DSM 15932</name>
    <dbReference type="NCBI Taxonomy" id="1328866"/>
    <lineage>
        <taxon>Bacteria</taxon>
        <taxon>Bacillati</taxon>
        <taxon>Actinomycetota</taxon>
        <taxon>Actinomycetes</taxon>
        <taxon>Micrococcales</taxon>
        <taxon>Microbacteriaceae</taxon>
        <taxon>Rathayibacter</taxon>
    </lineage>
</organism>
<evidence type="ECO:0000256" key="1">
    <source>
        <dbReference type="SAM" id="SignalP"/>
    </source>
</evidence>